<organism evidence="4 5">
    <name type="scientific">Tilletia controversa</name>
    <name type="common">dwarf bunt fungus</name>
    <dbReference type="NCBI Taxonomy" id="13291"/>
    <lineage>
        <taxon>Eukaryota</taxon>
        <taxon>Fungi</taxon>
        <taxon>Dikarya</taxon>
        <taxon>Basidiomycota</taxon>
        <taxon>Ustilaginomycotina</taxon>
        <taxon>Exobasidiomycetes</taxon>
        <taxon>Tilletiales</taxon>
        <taxon>Tilletiaceae</taxon>
        <taxon>Tilletia</taxon>
    </lineage>
</organism>
<feature type="region of interest" description="Disordered" evidence="1">
    <location>
        <begin position="106"/>
        <end position="158"/>
    </location>
</feature>
<evidence type="ECO:0000256" key="1">
    <source>
        <dbReference type="SAM" id="MobiDB-lite"/>
    </source>
</evidence>
<feature type="region of interest" description="Disordered" evidence="1">
    <location>
        <begin position="71"/>
        <end position="92"/>
    </location>
</feature>
<dbReference type="Proteomes" id="UP000077684">
    <property type="component" value="Unassembled WGS sequence"/>
</dbReference>
<keyword evidence="2" id="KW-1133">Transmembrane helix</keyword>
<keyword evidence="3" id="KW-0732">Signal</keyword>
<accession>A0A8X7MXT4</accession>
<name>A0A8X7MXT4_9BASI</name>
<feature type="transmembrane region" description="Helical" evidence="2">
    <location>
        <begin position="178"/>
        <end position="202"/>
    </location>
</feature>
<evidence type="ECO:0000256" key="2">
    <source>
        <dbReference type="SAM" id="Phobius"/>
    </source>
</evidence>
<reference evidence="4" key="1">
    <citation type="submission" date="2016-04" db="EMBL/GenBank/DDBJ databases">
        <authorList>
            <person name="Nguyen H.D."/>
            <person name="Samba Siva P."/>
            <person name="Cullis J."/>
            <person name="Levesque C.A."/>
            <person name="Hambleton S."/>
        </authorList>
    </citation>
    <scope>NUCLEOTIDE SEQUENCE</scope>
    <source>
        <strain evidence="4">DAOMC 236426</strain>
    </source>
</reference>
<feature type="compositionally biased region" description="Polar residues" evidence="1">
    <location>
        <begin position="292"/>
        <end position="311"/>
    </location>
</feature>
<comment type="caution">
    <text evidence="4">The sequence shown here is derived from an EMBL/GenBank/DDBJ whole genome shotgun (WGS) entry which is preliminary data.</text>
</comment>
<sequence length="797" mass="83086">MVKTMSHRAPALAGIFVTLTAAGLALLLSSPAHVLAAPTGDGTAPDQLAFQPGQPTPAAYLVPRAVYDRRQNTNTTSPSPSNSAAPFDPNGRPTTALSVFRTSYAQASPDTQVRSTPSGSDYAARTDAPSGVSELQPRQQTTTVGGFTVTTSPSSGAGGGFGGGSNGFVNTTNVPAPFLAFAIAAIALFVLVVAFVLLRIFVRNRRLRRLGLLPGDITGSGRLLGSTREIEDNLVPPKLWEATIADLEQLQRLKAARGPQDEKFHDWDGIMPIAASLPTPLYTSLAPDGSKADNSSKGTTNPATTQANGETQFGHAHGTARGSLGRLLRRNRGNTTNPAFGTSAEPDTNNPSNAGAAINGTAGDDVAMSALNETPVPAAVNVTVLIAMPSPKTVVPSAKQLKPSLHPAHISTSKVDEVDEEYSIDDKGKTRREPSLRSVRTAASAKSFAEARREAFFKSEESAQDGAGLEMPLSDDRSEFGFDMDKDDEEEELPELMFGTASVPVYRDWSSSSSAVRPFAASPRFSVPPVPQDLLIPTRGDLLRLLATARQVKERKTLDVLAQQKAAAKKELGDGDGDDVGVDSADGVQATRGGDASLSGPAAGGHGGALARGELDGRSSLTTMDADDREAGGARALTAEDSPAAQRVSLGTGRSQATGFTDALANMIVNEDRLGFDPQTGTPETGGDIDRKRGSWLLREGNGGYSSYGYRSNSQANLGEARSTHTEDALLRESGGGFASGPQSETTDHHLARATGSRRSSRFVSAEDLSGAVGEADEAASSRAEGSGAGAGRHPLM</sequence>
<evidence type="ECO:0000313" key="4">
    <source>
        <dbReference type="EMBL" id="KAE8253011.1"/>
    </source>
</evidence>
<feature type="region of interest" description="Disordered" evidence="1">
    <location>
        <begin position="674"/>
        <end position="695"/>
    </location>
</feature>
<feature type="chain" id="PRO_5036451903" evidence="3">
    <location>
        <begin position="37"/>
        <end position="797"/>
    </location>
</feature>
<feature type="region of interest" description="Disordered" evidence="1">
    <location>
        <begin position="568"/>
        <end position="654"/>
    </location>
</feature>
<feature type="compositionally biased region" description="Low complexity" evidence="1">
    <location>
        <begin position="72"/>
        <end position="86"/>
    </location>
</feature>
<feature type="signal peptide" evidence="3">
    <location>
        <begin position="1"/>
        <end position="36"/>
    </location>
</feature>
<dbReference type="EMBL" id="LWDE02000119">
    <property type="protein sequence ID" value="KAE8253011.1"/>
    <property type="molecule type" value="Genomic_DNA"/>
</dbReference>
<feature type="region of interest" description="Disordered" evidence="1">
    <location>
        <begin position="284"/>
        <end position="360"/>
    </location>
</feature>
<keyword evidence="2" id="KW-0812">Transmembrane</keyword>
<feature type="compositionally biased region" description="Low complexity" evidence="1">
    <location>
        <begin position="141"/>
        <end position="155"/>
    </location>
</feature>
<protein>
    <submittedName>
        <fullName evidence="4">Uncharacterized protein</fullName>
    </submittedName>
</protein>
<reference evidence="4" key="2">
    <citation type="journal article" date="2019" name="IMA Fungus">
        <title>Genome sequencing and comparison of five Tilletia species to identify candidate genes for the detection of regulated species infecting wheat.</title>
        <authorList>
            <person name="Nguyen H.D.T."/>
            <person name="Sultana T."/>
            <person name="Kesanakurti P."/>
            <person name="Hambleton S."/>
        </authorList>
    </citation>
    <scope>NUCLEOTIDE SEQUENCE</scope>
    <source>
        <strain evidence="4">DAOMC 236426</strain>
    </source>
</reference>
<dbReference type="AlphaFoldDB" id="A0A8X7MXT4"/>
<keyword evidence="2" id="KW-0472">Membrane</keyword>
<proteinExistence type="predicted"/>
<evidence type="ECO:0000313" key="5">
    <source>
        <dbReference type="Proteomes" id="UP000077684"/>
    </source>
</evidence>
<evidence type="ECO:0000256" key="3">
    <source>
        <dbReference type="SAM" id="SignalP"/>
    </source>
</evidence>
<feature type="region of interest" description="Disordered" evidence="1">
    <location>
        <begin position="732"/>
        <end position="797"/>
    </location>
</feature>
<feature type="compositionally biased region" description="Polar residues" evidence="1">
    <location>
        <begin position="106"/>
        <end position="119"/>
    </location>
</feature>
<keyword evidence="5" id="KW-1185">Reference proteome</keyword>
<gene>
    <name evidence="4" type="ORF">A4X06_0g1763</name>
</gene>